<feature type="transmembrane region" description="Helical" evidence="7">
    <location>
        <begin position="165"/>
        <end position="191"/>
    </location>
</feature>
<dbReference type="InterPro" id="IPR000276">
    <property type="entry name" value="GPCR_Rhodpsn"/>
</dbReference>
<dbReference type="EMBL" id="CAEY01001814">
    <property type="status" value="NOT_ANNOTATED_CDS"/>
    <property type="molecule type" value="Genomic_DNA"/>
</dbReference>
<evidence type="ECO:0000313" key="10">
    <source>
        <dbReference type="Proteomes" id="UP000015104"/>
    </source>
</evidence>
<dbReference type="AlphaFoldDB" id="T1K7Y1"/>
<evidence type="ECO:0000256" key="3">
    <source>
        <dbReference type="ARBA" id="ARBA00022692"/>
    </source>
</evidence>
<evidence type="ECO:0000256" key="4">
    <source>
        <dbReference type="ARBA" id="ARBA00022989"/>
    </source>
</evidence>
<dbReference type="CDD" id="cd14978">
    <property type="entry name" value="7tmA_FMRFamide_R-like"/>
    <property type="match status" value="1"/>
</dbReference>
<keyword evidence="4 7" id="KW-1133">Transmembrane helix</keyword>
<feature type="transmembrane region" description="Helical" evidence="7">
    <location>
        <begin position="290"/>
        <end position="310"/>
    </location>
</feature>
<dbReference type="Gene3D" id="1.20.1070.10">
    <property type="entry name" value="Rhodopsin 7-helix transmembrane proteins"/>
    <property type="match status" value="1"/>
</dbReference>
<dbReference type="GO" id="GO:0008528">
    <property type="term" value="F:G protein-coupled peptide receptor activity"/>
    <property type="evidence" value="ECO:0007669"/>
    <property type="project" value="InterPro"/>
</dbReference>
<feature type="transmembrane region" description="Helical" evidence="7">
    <location>
        <begin position="407"/>
        <end position="425"/>
    </location>
</feature>
<feature type="transmembrane region" description="Helical" evidence="7">
    <location>
        <begin position="203"/>
        <end position="223"/>
    </location>
</feature>
<evidence type="ECO:0000256" key="6">
    <source>
        <dbReference type="SAM" id="MobiDB-lite"/>
    </source>
</evidence>
<feature type="compositionally biased region" description="Polar residues" evidence="6">
    <location>
        <begin position="503"/>
        <end position="520"/>
    </location>
</feature>
<dbReference type="Proteomes" id="UP000015104">
    <property type="component" value="Unassembled WGS sequence"/>
</dbReference>
<keyword evidence="5 7" id="KW-0472">Membrane</keyword>
<dbReference type="InterPro" id="IPR019427">
    <property type="entry name" value="7TM_GPCR_serpentine_rcpt_Srw"/>
</dbReference>
<feature type="region of interest" description="Disordered" evidence="6">
    <location>
        <begin position="491"/>
        <end position="520"/>
    </location>
</feature>
<feature type="transmembrane region" description="Helical" evidence="7">
    <location>
        <begin position="445"/>
        <end position="470"/>
    </location>
</feature>
<dbReference type="InterPro" id="IPR017452">
    <property type="entry name" value="GPCR_Rhodpsn_7TM"/>
</dbReference>
<dbReference type="PROSITE" id="PS50262">
    <property type="entry name" value="G_PROTEIN_RECEP_F1_2"/>
    <property type="match status" value="1"/>
</dbReference>
<comment type="similarity">
    <text evidence="2">Belongs to the G-protein coupled receptor 1 family.</text>
</comment>
<protein>
    <recommendedName>
        <fullName evidence="8">G-protein coupled receptors family 1 profile domain-containing protein</fullName>
    </recommendedName>
</protein>
<dbReference type="InterPro" id="IPR053071">
    <property type="entry name" value="GPCR1-related_rcpt"/>
</dbReference>
<evidence type="ECO:0000256" key="7">
    <source>
        <dbReference type="SAM" id="Phobius"/>
    </source>
</evidence>
<keyword evidence="3 7" id="KW-0812">Transmembrane</keyword>
<organism evidence="9 10">
    <name type="scientific">Tetranychus urticae</name>
    <name type="common">Two-spotted spider mite</name>
    <dbReference type="NCBI Taxonomy" id="32264"/>
    <lineage>
        <taxon>Eukaryota</taxon>
        <taxon>Metazoa</taxon>
        <taxon>Ecdysozoa</taxon>
        <taxon>Arthropoda</taxon>
        <taxon>Chelicerata</taxon>
        <taxon>Arachnida</taxon>
        <taxon>Acari</taxon>
        <taxon>Acariformes</taxon>
        <taxon>Trombidiformes</taxon>
        <taxon>Prostigmata</taxon>
        <taxon>Eleutherengona</taxon>
        <taxon>Raphignathae</taxon>
        <taxon>Tetranychoidea</taxon>
        <taxon>Tetranychidae</taxon>
        <taxon>Tetranychus</taxon>
    </lineage>
</organism>
<evidence type="ECO:0000256" key="2">
    <source>
        <dbReference type="ARBA" id="ARBA00010663"/>
    </source>
</evidence>
<dbReference type="PANTHER" id="PTHR47023">
    <property type="entry name" value="SEX PEPTIDE RECEPTOR"/>
    <property type="match status" value="1"/>
</dbReference>
<dbReference type="OrthoDB" id="5962323at2759"/>
<dbReference type="EnsemblMetazoa" id="tetur06g05960.1">
    <property type="protein sequence ID" value="tetur06g05960.1"/>
    <property type="gene ID" value="tetur06g05960"/>
</dbReference>
<feature type="compositionally biased region" description="Basic and acidic residues" evidence="6">
    <location>
        <begin position="491"/>
        <end position="502"/>
    </location>
</feature>
<sequence length="520" mass="57955">MTTALTIDVTDAYTLSNSNTSIYLNVSKSSSKLVAESLTSSSLSSIKSSFSSLISSVTSNYKHDNQSEPVIINSGANVYNNLNDLTSSNLTNSQTNFVNNAVVPESAILSLLPVTLSSASASLSSGSPSSLASPFNLNTTLLVEPYEDQGIGLVVNVTKDYPLEYAIIMFGYIMPFLLIVTLITNSLVVIVLAQREMRTPTNLVLLAMAISDMLTLLFPSPWYFYNYTLGYHSKILHPPVACYAYHCMIEVIPAFFHTASIWLTLVLAGQRYIYVCHPTVAPKYCTPPKVARAIVTVFVLSLIVQASRFADRDFQEVTLDSDSGPVYGCRFFTATWVKRLFSEDAYYIFYYSFRIIFVNIGPCTALVILNLALFRALRRAQHKRKKLFQENRRSECKKLCDTNCTTLMLIVVVSVFLATEIPMAITTVSHVIQNSLDIHIASYEYLNLTILFSNFLIMLSYPFNFAIYCGMSRQFRETFKALFIPGGRSALSDRSRQTREGSTRYSVANGPRTSTNETVL</sequence>
<keyword evidence="10" id="KW-1185">Reference proteome</keyword>
<evidence type="ECO:0000259" key="8">
    <source>
        <dbReference type="PROSITE" id="PS50262"/>
    </source>
</evidence>
<dbReference type="KEGG" id="tut:107361461"/>
<dbReference type="GO" id="GO:0016020">
    <property type="term" value="C:membrane"/>
    <property type="evidence" value="ECO:0007669"/>
    <property type="project" value="UniProtKB-SubCell"/>
</dbReference>
<reference evidence="9" key="2">
    <citation type="submission" date="2015-06" db="UniProtKB">
        <authorList>
            <consortium name="EnsemblMetazoa"/>
        </authorList>
    </citation>
    <scope>IDENTIFICATION</scope>
</reference>
<dbReference type="eggNOG" id="ENOG502QVMK">
    <property type="taxonomic scope" value="Eukaryota"/>
</dbReference>
<name>T1K7Y1_TETUR</name>
<feature type="transmembrane region" description="Helical" evidence="7">
    <location>
        <begin position="348"/>
        <end position="377"/>
    </location>
</feature>
<dbReference type="SUPFAM" id="SSF81321">
    <property type="entry name" value="Family A G protein-coupled receptor-like"/>
    <property type="match status" value="1"/>
</dbReference>
<evidence type="ECO:0000256" key="1">
    <source>
        <dbReference type="ARBA" id="ARBA00004370"/>
    </source>
</evidence>
<dbReference type="PRINTS" id="PR00237">
    <property type="entry name" value="GPCRRHODOPSN"/>
</dbReference>
<proteinExistence type="inferred from homology"/>
<dbReference type="OMA" id="RHIIIYI"/>
<dbReference type="HOGENOM" id="CLU_524139_0_0_1"/>
<dbReference type="Pfam" id="PF10324">
    <property type="entry name" value="7TM_GPCR_Srw"/>
    <property type="match status" value="1"/>
</dbReference>
<feature type="domain" description="G-protein coupled receptors family 1 profile" evidence="8">
    <location>
        <begin position="184"/>
        <end position="468"/>
    </location>
</feature>
<evidence type="ECO:0000313" key="9">
    <source>
        <dbReference type="EnsemblMetazoa" id="tetur06g05960.1"/>
    </source>
</evidence>
<comment type="subcellular location">
    <subcellularLocation>
        <location evidence="1">Membrane</location>
    </subcellularLocation>
</comment>
<feature type="transmembrane region" description="Helical" evidence="7">
    <location>
        <begin position="243"/>
        <end position="269"/>
    </location>
</feature>
<reference evidence="10" key="1">
    <citation type="submission" date="2011-08" db="EMBL/GenBank/DDBJ databases">
        <authorList>
            <person name="Rombauts S."/>
        </authorList>
    </citation>
    <scope>NUCLEOTIDE SEQUENCE</scope>
    <source>
        <strain evidence="10">London</strain>
    </source>
</reference>
<accession>T1K7Y1</accession>
<evidence type="ECO:0000256" key="5">
    <source>
        <dbReference type="ARBA" id="ARBA00023136"/>
    </source>
</evidence>
<gene>
    <name evidence="9" type="primary">107361461</name>
</gene>
<dbReference type="PANTHER" id="PTHR47023:SF1">
    <property type="entry name" value="SEX PEPTIDE RECEPTOR"/>
    <property type="match status" value="1"/>
</dbReference>